<keyword evidence="2" id="KW-0269">Exonuclease</keyword>
<evidence type="ECO:0000313" key="2">
    <source>
        <dbReference type="EMBL" id="KAF7812122.1"/>
    </source>
</evidence>
<sequence length="371" mass="43293">MRIPEHDWAPIHDKKRPLTTKEFKDRLFKRAKLAPFTTSVNRKKNLYLTRRRGKRKHRLVTDDAEEGESKCNNVVARRLCNVGGFDYHFCVEAEGTKRGLILYWKNSINITIADYCPYWIHALARVPSGKNFVLTGVYGPPTRNRRHFLWEFLMSIIVRHLPWMVFGDFNQVGSLAEKQSKRQIISGAQELLNTVHVCGLIDVPAHGVWITRIPRGKFFPLPLQITPPWLFTITIPMIEHTSESLGSRGHQFHQKLVRVSKQLSFWNRDSFGNIGRQIQDVESHLTSLQNRISNLSESQQQIQEEICRKHLEFLLKCEETMWAQRAQQLWIFVNMLLVSFLKCFPRPTACRLPRLKPDYKALGFHDLNSLI</sequence>
<keyword evidence="2" id="KW-0540">Nuclease</keyword>
<evidence type="ECO:0000256" key="1">
    <source>
        <dbReference type="SAM" id="Coils"/>
    </source>
</evidence>
<protein>
    <submittedName>
        <fullName evidence="2">Endonuclease/exonuclease/phosphatase family protein</fullName>
    </submittedName>
</protein>
<organism evidence="2 3">
    <name type="scientific">Senna tora</name>
    <dbReference type="NCBI Taxonomy" id="362788"/>
    <lineage>
        <taxon>Eukaryota</taxon>
        <taxon>Viridiplantae</taxon>
        <taxon>Streptophyta</taxon>
        <taxon>Embryophyta</taxon>
        <taxon>Tracheophyta</taxon>
        <taxon>Spermatophyta</taxon>
        <taxon>Magnoliopsida</taxon>
        <taxon>eudicotyledons</taxon>
        <taxon>Gunneridae</taxon>
        <taxon>Pentapetalae</taxon>
        <taxon>rosids</taxon>
        <taxon>fabids</taxon>
        <taxon>Fabales</taxon>
        <taxon>Fabaceae</taxon>
        <taxon>Caesalpinioideae</taxon>
        <taxon>Cassia clade</taxon>
        <taxon>Senna</taxon>
    </lineage>
</organism>
<dbReference type="Gene3D" id="3.60.10.10">
    <property type="entry name" value="Endonuclease/exonuclease/phosphatase"/>
    <property type="match status" value="1"/>
</dbReference>
<evidence type="ECO:0000313" key="3">
    <source>
        <dbReference type="Proteomes" id="UP000634136"/>
    </source>
</evidence>
<accession>A0A834W7K8</accession>
<dbReference type="SUPFAM" id="SSF56219">
    <property type="entry name" value="DNase I-like"/>
    <property type="match status" value="1"/>
</dbReference>
<dbReference type="GO" id="GO:0004527">
    <property type="term" value="F:exonuclease activity"/>
    <property type="evidence" value="ECO:0007669"/>
    <property type="project" value="UniProtKB-KW"/>
</dbReference>
<keyword evidence="1" id="KW-0175">Coiled coil</keyword>
<dbReference type="GO" id="GO:0004519">
    <property type="term" value="F:endonuclease activity"/>
    <property type="evidence" value="ECO:0007669"/>
    <property type="project" value="UniProtKB-KW"/>
</dbReference>
<dbReference type="InterPro" id="IPR036691">
    <property type="entry name" value="Endo/exonu/phosph_ase_sf"/>
</dbReference>
<keyword evidence="3" id="KW-1185">Reference proteome</keyword>
<gene>
    <name evidence="2" type="ORF">G2W53_033098</name>
</gene>
<feature type="coiled-coil region" evidence="1">
    <location>
        <begin position="278"/>
        <end position="305"/>
    </location>
</feature>
<dbReference type="OrthoDB" id="1300573at2759"/>
<dbReference type="AlphaFoldDB" id="A0A834W7K8"/>
<dbReference type="Proteomes" id="UP000634136">
    <property type="component" value="Unassembled WGS sequence"/>
</dbReference>
<keyword evidence="2" id="KW-0378">Hydrolase</keyword>
<dbReference type="EMBL" id="JAAIUW010000010">
    <property type="protein sequence ID" value="KAF7812122.1"/>
    <property type="molecule type" value="Genomic_DNA"/>
</dbReference>
<keyword evidence="2" id="KW-0255">Endonuclease</keyword>
<reference evidence="2" key="1">
    <citation type="submission" date="2020-09" db="EMBL/GenBank/DDBJ databases">
        <title>Genome-Enabled Discovery of Anthraquinone Biosynthesis in Senna tora.</title>
        <authorList>
            <person name="Kang S.-H."/>
            <person name="Pandey R.P."/>
            <person name="Lee C.-M."/>
            <person name="Sim J.-S."/>
            <person name="Jeong J.-T."/>
            <person name="Choi B.-S."/>
            <person name="Jung M."/>
            <person name="Ginzburg D."/>
            <person name="Zhao K."/>
            <person name="Won S.Y."/>
            <person name="Oh T.-J."/>
            <person name="Yu Y."/>
            <person name="Kim N.-H."/>
            <person name="Lee O.R."/>
            <person name="Lee T.-H."/>
            <person name="Bashyal P."/>
            <person name="Kim T.-S."/>
            <person name="Lee W.-H."/>
            <person name="Kawkins C."/>
            <person name="Kim C.-K."/>
            <person name="Kim J.S."/>
            <person name="Ahn B.O."/>
            <person name="Rhee S.Y."/>
            <person name="Sohng J.K."/>
        </authorList>
    </citation>
    <scope>NUCLEOTIDE SEQUENCE</scope>
    <source>
        <tissue evidence="2">Leaf</tissue>
    </source>
</reference>
<comment type="caution">
    <text evidence="2">The sequence shown here is derived from an EMBL/GenBank/DDBJ whole genome shotgun (WGS) entry which is preliminary data.</text>
</comment>
<name>A0A834W7K8_9FABA</name>
<proteinExistence type="predicted"/>